<name>A0ABY1PYP0_9BACT</name>
<accession>A0ABY1PYP0</accession>
<evidence type="ECO:0000313" key="2">
    <source>
        <dbReference type="Proteomes" id="UP001158067"/>
    </source>
</evidence>
<protein>
    <submittedName>
        <fullName evidence="1">Uncharacterized protein</fullName>
    </submittedName>
</protein>
<gene>
    <name evidence="1" type="ORF">SAMN06265222_10452</name>
</gene>
<sequence length="61" mass="6786">MDAAGPGLPELDYLSWASREGLSEDVCLGRVRVKDAFWPRLRWARIGWVGIDATRRGAVSV</sequence>
<proteinExistence type="predicted"/>
<dbReference type="RefSeq" id="WP_283432245.1">
    <property type="nucleotide sequence ID" value="NZ_FXUG01000004.1"/>
</dbReference>
<reference evidence="1 2" key="1">
    <citation type="submission" date="2017-05" db="EMBL/GenBank/DDBJ databases">
        <authorList>
            <person name="Varghese N."/>
            <person name="Submissions S."/>
        </authorList>
    </citation>
    <scope>NUCLEOTIDE SEQUENCE [LARGE SCALE GENOMIC DNA]</scope>
    <source>
        <strain evidence="1 2">DSM 25457</strain>
    </source>
</reference>
<evidence type="ECO:0000313" key="1">
    <source>
        <dbReference type="EMBL" id="SMP53089.1"/>
    </source>
</evidence>
<dbReference type="Proteomes" id="UP001158067">
    <property type="component" value="Unassembled WGS sequence"/>
</dbReference>
<comment type="caution">
    <text evidence="1">The sequence shown here is derived from an EMBL/GenBank/DDBJ whole genome shotgun (WGS) entry which is preliminary data.</text>
</comment>
<organism evidence="1 2">
    <name type="scientific">Neorhodopirellula lusitana</name>
    <dbReference type="NCBI Taxonomy" id="445327"/>
    <lineage>
        <taxon>Bacteria</taxon>
        <taxon>Pseudomonadati</taxon>
        <taxon>Planctomycetota</taxon>
        <taxon>Planctomycetia</taxon>
        <taxon>Pirellulales</taxon>
        <taxon>Pirellulaceae</taxon>
        <taxon>Neorhodopirellula</taxon>
    </lineage>
</organism>
<dbReference type="EMBL" id="FXUG01000004">
    <property type="protein sequence ID" value="SMP53089.1"/>
    <property type="molecule type" value="Genomic_DNA"/>
</dbReference>
<keyword evidence="2" id="KW-1185">Reference proteome</keyword>